<evidence type="ECO:0000313" key="2">
    <source>
        <dbReference type="Proteomes" id="UP001254770"/>
    </source>
</evidence>
<name>A0AAW8TG35_9ENTE</name>
<protein>
    <submittedName>
        <fullName evidence="1">Uncharacterized protein</fullName>
    </submittedName>
</protein>
<evidence type="ECO:0000313" key="1">
    <source>
        <dbReference type="EMBL" id="MDT2546770.1"/>
    </source>
</evidence>
<feature type="non-terminal residue" evidence="1">
    <location>
        <position position="1"/>
    </location>
</feature>
<dbReference type="Proteomes" id="UP001254770">
    <property type="component" value="Unassembled WGS sequence"/>
</dbReference>
<proteinExistence type="predicted"/>
<dbReference type="AlphaFoldDB" id="A0AAW8TG35"/>
<organism evidence="1 2">
    <name type="scientific">Enterococcus raffinosus</name>
    <dbReference type="NCBI Taxonomy" id="71452"/>
    <lineage>
        <taxon>Bacteria</taxon>
        <taxon>Bacillati</taxon>
        <taxon>Bacillota</taxon>
        <taxon>Bacilli</taxon>
        <taxon>Lactobacillales</taxon>
        <taxon>Enterococcaceae</taxon>
        <taxon>Enterococcus</taxon>
    </lineage>
</organism>
<sequence length="193" mass="21575">LNLEIEISANDHIESTIATYHRENLATQEEAESGESDEKLMTPLATKQAIEKRSILLIGDQNVDGAKNFLVTPTANNKKLLTVDDYSYSKNLYKGAMYFTDTNSIPFSIDDVKTGLVFVLGRYNSTEGVLGTGFYTHIIRKEAFISRLSKEFRLTIADTYKSIFISNGLIKGEVDNYNDATKRLFAVVEVNAI</sequence>
<reference evidence="1" key="1">
    <citation type="submission" date="2023-03" db="EMBL/GenBank/DDBJ databases">
        <authorList>
            <person name="Shen W."/>
            <person name="Cai J."/>
        </authorList>
    </citation>
    <scope>NUCLEOTIDE SEQUENCE</scope>
    <source>
        <strain evidence="1">Y15</strain>
    </source>
</reference>
<comment type="caution">
    <text evidence="1">The sequence shown here is derived from an EMBL/GenBank/DDBJ whole genome shotgun (WGS) entry which is preliminary data.</text>
</comment>
<dbReference type="EMBL" id="JARPXL010000045">
    <property type="protein sequence ID" value="MDT2546770.1"/>
    <property type="molecule type" value="Genomic_DNA"/>
</dbReference>
<accession>A0AAW8TG35</accession>
<gene>
    <name evidence="1" type="ORF">P7D69_20785</name>
</gene>